<feature type="transmembrane region" description="Helical" evidence="5">
    <location>
        <begin position="12"/>
        <end position="29"/>
    </location>
</feature>
<reference evidence="7" key="1">
    <citation type="submission" date="2021-08" db="EMBL/GenBank/DDBJ databases">
        <title>WGS assembly of Ceratopteris richardii.</title>
        <authorList>
            <person name="Marchant D.B."/>
            <person name="Chen G."/>
            <person name="Jenkins J."/>
            <person name="Shu S."/>
            <person name="Leebens-Mack J."/>
            <person name="Grimwood J."/>
            <person name="Schmutz J."/>
            <person name="Soltis P."/>
            <person name="Soltis D."/>
            <person name="Chen Z.-H."/>
        </authorList>
    </citation>
    <scope>NUCLEOTIDE SEQUENCE</scope>
    <source>
        <strain evidence="7">Whitten #5841</strain>
        <tissue evidence="7">Leaf</tissue>
    </source>
</reference>
<proteinExistence type="predicted"/>
<gene>
    <name evidence="7" type="ORF">KP509_08G054800</name>
</gene>
<feature type="transmembrane region" description="Helical" evidence="5">
    <location>
        <begin position="55"/>
        <end position="76"/>
    </location>
</feature>
<dbReference type="GO" id="GO:0016020">
    <property type="term" value="C:membrane"/>
    <property type="evidence" value="ECO:0007669"/>
    <property type="project" value="UniProtKB-SubCell"/>
</dbReference>
<dbReference type="OrthoDB" id="3364966at2759"/>
<dbReference type="EMBL" id="CM035413">
    <property type="protein sequence ID" value="KAH7431548.1"/>
    <property type="molecule type" value="Genomic_DNA"/>
</dbReference>
<dbReference type="GO" id="GO:0000045">
    <property type="term" value="P:autophagosome assembly"/>
    <property type="evidence" value="ECO:0007669"/>
    <property type="project" value="TreeGrafter"/>
</dbReference>
<keyword evidence="4 5" id="KW-0472">Membrane</keyword>
<evidence type="ECO:0000256" key="5">
    <source>
        <dbReference type="SAM" id="Phobius"/>
    </source>
</evidence>
<dbReference type="Proteomes" id="UP000825935">
    <property type="component" value="Chromosome 8"/>
</dbReference>
<sequence length="290" mass="32529">MSLEASRVESQMSLYSNMLAFLSTPLIRFSTSEQSRKKQLYEDLSTEFPLPQWKVLAVAAIFFSFCGALLLIYFTMPDIDPEALKIPRNLADLQVMKEHLSVYTKDYTFQVLTGYVAVYIFMQAFMIPGTIFFSLLAGALFGIYKGIILVVCSATAGASACYFLSRAFGAPLAVWLWPQQIHFFRAEVAKREGRLLNYMLFLRVTPTLPNTFINFASPIVNIPYHTFFLATLFGLVPASFLSVRAGLTLGQLDSVGDLYDAKTVISLFILGLLFILPTVLTRQPQKTRSL</sequence>
<keyword evidence="8" id="KW-1185">Reference proteome</keyword>
<dbReference type="Pfam" id="PF09335">
    <property type="entry name" value="VTT_dom"/>
    <property type="match status" value="1"/>
</dbReference>
<feature type="transmembrane region" description="Helical" evidence="5">
    <location>
        <begin position="116"/>
        <end position="141"/>
    </location>
</feature>
<keyword evidence="3 5" id="KW-1133">Transmembrane helix</keyword>
<dbReference type="PANTHER" id="PTHR43220">
    <property type="match status" value="1"/>
</dbReference>
<dbReference type="InterPro" id="IPR032816">
    <property type="entry name" value="VTT_dom"/>
</dbReference>
<feature type="transmembrane region" description="Helical" evidence="5">
    <location>
        <begin position="263"/>
        <end position="280"/>
    </location>
</feature>
<feature type="transmembrane region" description="Helical" evidence="5">
    <location>
        <begin position="148"/>
        <end position="175"/>
    </location>
</feature>
<feature type="transmembrane region" description="Helical" evidence="5">
    <location>
        <begin position="222"/>
        <end position="243"/>
    </location>
</feature>
<dbReference type="PANTHER" id="PTHR43220:SF7">
    <property type="entry name" value="SNARE ASSOCIATED GOLGI PROTEIN FAMILY"/>
    <property type="match status" value="1"/>
</dbReference>
<evidence type="ECO:0000256" key="4">
    <source>
        <dbReference type="ARBA" id="ARBA00023136"/>
    </source>
</evidence>
<organism evidence="7 8">
    <name type="scientific">Ceratopteris richardii</name>
    <name type="common">Triangle waterfern</name>
    <dbReference type="NCBI Taxonomy" id="49495"/>
    <lineage>
        <taxon>Eukaryota</taxon>
        <taxon>Viridiplantae</taxon>
        <taxon>Streptophyta</taxon>
        <taxon>Embryophyta</taxon>
        <taxon>Tracheophyta</taxon>
        <taxon>Polypodiopsida</taxon>
        <taxon>Polypodiidae</taxon>
        <taxon>Polypodiales</taxon>
        <taxon>Pteridineae</taxon>
        <taxon>Pteridaceae</taxon>
        <taxon>Parkerioideae</taxon>
        <taxon>Ceratopteris</taxon>
    </lineage>
</organism>
<comment type="caution">
    <text evidence="7">The sequence shown here is derived from an EMBL/GenBank/DDBJ whole genome shotgun (WGS) entry which is preliminary data.</text>
</comment>
<feature type="domain" description="VTT" evidence="6">
    <location>
        <begin position="127"/>
        <end position="246"/>
    </location>
</feature>
<dbReference type="AlphaFoldDB" id="A0A8T2UA21"/>
<evidence type="ECO:0000313" key="8">
    <source>
        <dbReference type="Proteomes" id="UP000825935"/>
    </source>
</evidence>
<evidence type="ECO:0000256" key="3">
    <source>
        <dbReference type="ARBA" id="ARBA00022989"/>
    </source>
</evidence>
<dbReference type="OMA" id="IAFYLWP"/>
<evidence type="ECO:0000313" key="7">
    <source>
        <dbReference type="EMBL" id="KAH7431548.1"/>
    </source>
</evidence>
<accession>A0A8T2UA21</accession>
<keyword evidence="2 5" id="KW-0812">Transmembrane</keyword>
<dbReference type="InterPro" id="IPR045014">
    <property type="entry name" value="TM41A/B"/>
</dbReference>
<name>A0A8T2UA21_CERRI</name>
<evidence type="ECO:0000256" key="1">
    <source>
        <dbReference type="ARBA" id="ARBA00004141"/>
    </source>
</evidence>
<comment type="subcellular location">
    <subcellularLocation>
        <location evidence="1">Membrane</location>
        <topology evidence="1">Multi-pass membrane protein</topology>
    </subcellularLocation>
</comment>
<protein>
    <recommendedName>
        <fullName evidence="6">VTT domain-containing protein</fullName>
    </recommendedName>
</protein>
<evidence type="ECO:0000256" key="2">
    <source>
        <dbReference type="ARBA" id="ARBA00022692"/>
    </source>
</evidence>
<evidence type="ECO:0000259" key="6">
    <source>
        <dbReference type="Pfam" id="PF09335"/>
    </source>
</evidence>